<sequence length="46" mass="5112">MLSSLKDACFELSLYLTSLAICKLKELLGRLELAIVTGMEPRITNL</sequence>
<keyword evidence="2" id="KW-1185">Reference proteome</keyword>
<reference evidence="1 2" key="1">
    <citation type="submission" date="2014-06" db="EMBL/GenBank/DDBJ databases">
        <authorList>
            <person name="Teng J.L."/>
            <person name="Huang Y."/>
            <person name="Tse H."/>
            <person name="Lau S.K."/>
            <person name="Woo P.C."/>
        </authorList>
    </citation>
    <scope>NUCLEOTIDE SEQUENCE [LARGE SCALE GENOMIC DNA]</scope>
    <source>
        <strain evidence="1 2">HKU4</strain>
    </source>
</reference>
<organism evidence="1 2">
    <name type="scientific">Streptococcus sinensis</name>
    <dbReference type="NCBI Taxonomy" id="176090"/>
    <lineage>
        <taxon>Bacteria</taxon>
        <taxon>Bacillati</taxon>
        <taxon>Bacillota</taxon>
        <taxon>Bacilli</taxon>
        <taxon>Lactobacillales</taxon>
        <taxon>Streptococcaceae</taxon>
        <taxon>Streptococcus</taxon>
    </lineage>
</organism>
<dbReference type="PATRIC" id="fig|176090.4.peg.14"/>
<comment type="caution">
    <text evidence="1">The sequence shown here is derived from an EMBL/GenBank/DDBJ whole genome shotgun (WGS) entry which is preliminary data.</text>
</comment>
<gene>
    <name evidence="1" type="ORF">SSIN_0014</name>
</gene>
<name>A0A0A0DJH0_9STRE</name>
<proteinExistence type="predicted"/>
<dbReference type="EMBL" id="JPEN01000002">
    <property type="protein sequence ID" value="KGM38180.1"/>
    <property type="molecule type" value="Genomic_DNA"/>
</dbReference>
<dbReference type="AlphaFoldDB" id="A0A0A0DJH0"/>
<dbReference type="Proteomes" id="UP000030019">
    <property type="component" value="Unassembled WGS sequence"/>
</dbReference>
<protein>
    <submittedName>
        <fullName evidence="1">Uncharacterized protein</fullName>
    </submittedName>
</protein>
<evidence type="ECO:0000313" key="2">
    <source>
        <dbReference type="Proteomes" id="UP000030019"/>
    </source>
</evidence>
<evidence type="ECO:0000313" key="1">
    <source>
        <dbReference type="EMBL" id="KGM38180.1"/>
    </source>
</evidence>
<dbReference type="STRING" id="176090.SSIN_0014"/>
<accession>A0A0A0DJH0</accession>